<dbReference type="Proteomes" id="UP000663760">
    <property type="component" value="Chromosome 10"/>
</dbReference>
<dbReference type="EMBL" id="LR743597">
    <property type="protein sequence ID" value="CAA2628198.1"/>
    <property type="molecule type" value="Genomic_DNA"/>
</dbReference>
<accession>A0A7I8L4X8</accession>
<protein>
    <submittedName>
        <fullName evidence="2">Uncharacterized protein</fullName>
    </submittedName>
</protein>
<name>A0A7I8L4X8_SPIIN</name>
<dbReference type="EMBL" id="LR746273">
    <property type="protein sequence ID" value="CAA7404284.1"/>
    <property type="molecule type" value="Genomic_DNA"/>
</dbReference>
<organism evidence="2 3">
    <name type="scientific">Spirodela intermedia</name>
    <name type="common">Intermediate duckweed</name>
    <dbReference type="NCBI Taxonomy" id="51605"/>
    <lineage>
        <taxon>Eukaryota</taxon>
        <taxon>Viridiplantae</taxon>
        <taxon>Streptophyta</taxon>
        <taxon>Embryophyta</taxon>
        <taxon>Tracheophyta</taxon>
        <taxon>Spermatophyta</taxon>
        <taxon>Magnoliopsida</taxon>
        <taxon>Liliopsida</taxon>
        <taxon>Araceae</taxon>
        <taxon>Lemnoideae</taxon>
        <taxon>Spirodela</taxon>
    </lineage>
</organism>
<keyword evidence="3" id="KW-1185">Reference proteome</keyword>
<evidence type="ECO:0000313" key="1">
    <source>
        <dbReference type="EMBL" id="CAA2628198.1"/>
    </source>
</evidence>
<sequence>MERMVEWVTWIYGYGRQSCGRRTCR</sequence>
<evidence type="ECO:0000313" key="2">
    <source>
        <dbReference type="EMBL" id="CAA7404284.1"/>
    </source>
</evidence>
<reference evidence="2" key="1">
    <citation type="submission" date="2020-02" db="EMBL/GenBank/DDBJ databases">
        <authorList>
            <person name="Scholz U."/>
            <person name="Mascher M."/>
            <person name="Fiebig A."/>
        </authorList>
    </citation>
    <scope>NUCLEOTIDE SEQUENCE</scope>
</reference>
<dbReference type="AlphaFoldDB" id="A0A7I8L4X8"/>
<proteinExistence type="predicted"/>
<gene>
    <name evidence="1" type="ORF">SI7747_10013845</name>
    <name evidence="2" type="ORF">SI8410_10014962</name>
</gene>
<evidence type="ECO:0000313" key="3">
    <source>
        <dbReference type="Proteomes" id="UP000663760"/>
    </source>
</evidence>